<dbReference type="Proteomes" id="UP000030764">
    <property type="component" value="Unassembled WGS sequence"/>
</dbReference>
<sequence length="45" mass="5105">MNPNQAPEWIAGPAWFGKQLVQVAGRRPYEGLIMAEKSFKHSLSY</sequence>
<dbReference type="EMBL" id="KL367507">
    <property type="protein sequence ID" value="KFD68127.1"/>
    <property type="molecule type" value="Genomic_DNA"/>
</dbReference>
<reference evidence="2 3" key="1">
    <citation type="journal article" date="2014" name="Nat. Genet.">
        <title>Genome and transcriptome of the porcine whipworm Trichuris suis.</title>
        <authorList>
            <person name="Jex A.R."/>
            <person name="Nejsum P."/>
            <person name="Schwarz E.M."/>
            <person name="Hu L."/>
            <person name="Young N.D."/>
            <person name="Hall R.S."/>
            <person name="Korhonen P.K."/>
            <person name="Liao S."/>
            <person name="Thamsborg S."/>
            <person name="Xia J."/>
            <person name="Xu P."/>
            <person name="Wang S."/>
            <person name="Scheerlinck J.P."/>
            <person name="Hofmann A."/>
            <person name="Sternberg P.W."/>
            <person name="Wang J."/>
            <person name="Gasser R.B."/>
        </authorList>
    </citation>
    <scope>NUCLEOTIDE SEQUENCE [LARGE SCALE GENOMIC DNA]</scope>
    <source>
        <strain evidence="2">DCEP-RM93F</strain>
        <strain evidence="1">DCEP-RM93M</strain>
    </source>
</reference>
<protein>
    <submittedName>
        <fullName evidence="2">Uncharacterized protein</fullName>
    </submittedName>
</protein>
<dbReference type="EMBL" id="KL363192">
    <property type="protein sequence ID" value="KFD56785.1"/>
    <property type="molecule type" value="Genomic_DNA"/>
</dbReference>
<dbReference type="AlphaFoldDB" id="A0A085NF81"/>
<gene>
    <name evidence="1" type="ORF">M513_02462</name>
    <name evidence="2" type="ORF">M514_02462</name>
</gene>
<keyword evidence="3" id="KW-1185">Reference proteome</keyword>
<evidence type="ECO:0000313" key="3">
    <source>
        <dbReference type="Proteomes" id="UP000030764"/>
    </source>
</evidence>
<evidence type="ECO:0000313" key="1">
    <source>
        <dbReference type="EMBL" id="KFD56785.1"/>
    </source>
</evidence>
<name>A0A085NF81_9BILA</name>
<accession>A0A085NF81</accession>
<evidence type="ECO:0000313" key="2">
    <source>
        <dbReference type="EMBL" id="KFD68127.1"/>
    </source>
</evidence>
<proteinExistence type="predicted"/>
<organism evidence="2">
    <name type="scientific">Trichuris suis</name>
    <name type="common">pig whipworm</name>
    <dbReference type="NCBI Taxonomy" id="68888"/>
    <lineage>
        <taxon>Eukaryota</taxon>
        <taxon>Metazoa</taxon>
        <taxon>Ecdysozoa</taxon>
        <taxon>Nematoda</taxon>
        <taxon>Enoplea</taxon>
        <taxon>Dorylaimia</taxon>
        <taxon>Trichinellida</taxon>
        <taxon>Trichuridae</taxon>
        <taxon>Trichuris</taxon>
    </lineage>
</organism>
<dbReference type="Proteomes" id="UP000030758">
    <property type="component" value="Unassembled WGS sequence"/>
</dbReference>